<dbReference type="Gene3D" id="3.40.50.1820">
    <property type="entry name" value="alpha/beta hydrolase"/>
    <property type="match status" value="1"/>
</dbReference>
<proteinExistence type="predicted"/>
<dbReference type="EMBL" id="CP015118">
    <property type="protein sequence ID" value="ARN22410.1"/>
    <property type="molecule type" value="Genomic_DNA"/>
</dbReference>
<dbReference type="STRING" id="946333.A4W93_22260"/>
<dbReference type="KEGG" id="rgu:A4W93_22260"/>
<evidence type="ECO:0000313" key="3">
    <source>
        <dbReference type="Proteomes" id="UP000193427"/>
    </source>
</evidence>
<gene>
    <name evidence="2" type="ORF">A4W93_22260</name>
</gene>
<organism evidence="2 3">
    <name type="scientific">Piscinibacter gummiphilus</name>
    <dbReference type="NCBI Taxonomy" id="946333"/>
    <lineage>
        <taxon>Bacteria</taxon>
        <taxon>Pseudomonadati</taxon>
        <taxon>Pseudomonadota</taxon>
        <taxon>Betaproteobacteria</taxon>
        <taxon>Burkholderiales</taxon>
        <taxon>Sphaerotilaceae</taxon>
        <taxon>Piscinibacter</taxon>
    </lineage>
</organism>
<dbReference type="PANTHER" id="PTHR43798">
    <property type="entry name" value="MONOACYLGLYCEROL LIPASE"/>
    <property type="match status" value="1"/>
</dbReference>
<reference evidence="2 3" key="1">
    <citation type="submission" date="2016-04" db="EMBL/GenBank/DDBJ databases">
        <title>Complete genome sequence of natural rubber-degrading, novel Gram-negative bacterium, Rhizobacter gummiphilus strain NS21.</title>
        <authorList>
            <person name="Tabata M."/>
            <person name="Kasai D."/>
            <person name="Fukuda M."/>
        </authorList>
    </citation>
    <scope>NUCLEOTIDE SEQUENCE [LARGE SCALE GENOMIC DNA]</scope>
    <source>
        <strain evidence="2 3">NS21</strain>
    </source>
</reference>
<dbReference type="InterPro" id="IPR050266">
    <property type="entry name" value="AB_hydrolase_sf"/>
</dbReference>
<dbReference type="Pfam" id="PF12697">
    <property type="entry name" value="Abhydrolase_6"/>
    <property type="match status" value="1"/>
</dbReference>
<accession>A0A1W6LDT8</accession>
<dbReference type="GO" id="GO:0016020">
    <property type="term" value="C:membrane"/>
    <property type="evidence" value="ECO:0007669"/>
    <property type="project" value="TreeGrafter"/>
</dbReference>
<dbReference type="Proteomes" id="UP000193427">
    <property type="component" value="Chromosome"/>
</dbReference>
<evidence type="ECO:0000256" key="1">
    <source>
        <dbReference type="ARBA" id="ARBA00022801"/>
    </source>
</evidence>
<dbReference type="AlphaFoldDB" id="A0A1W6LDT8"/>
<dbReference type="InterPro" id="IPR000073">
    <property type="entry name" value="AB_hydrolase_1"/>
</dbReference>
<protein>
    <submittedName>
        <fullName evidence="2">Uncharacterized protein</fullName>
    </submittedName>
</protein>
<dbReference type="GO" id="GO:0016787">
    <property type="term" value="F:hydrolase activity"/>
    <property type="evidence" value="ECO:0007669"/>
    <property type="project" value="UniProtKB-KW"/>
</dbReference>
<dbReference type="PANTHER" id="PTHR43798:SF31">
    <property type="entry name" value="AB HYDROLASE SUPERFAMILY PROTEIN YCLE"/>
    <property type="match status" value="1"/>
</dbReference>
<dbReference type="SUPFAM" id="SSF53474">
    <property type="entry name" value="alpha/beta-Hydrolases"/>
    <property type="match status" value="1"/>
</dbReference>
<dbReference type="InterPro" id="IPR029058">
    <property type="entry name" value="AB_hydrolase_fold"/>
</dbReference>
<keyword evidence="1" id="KW-0378">Hydrolase</keyword>
<keyword evidence="3" id="KW-1185">Reference proteome</keyword>
<evidence type="ECO:0000313" key="2">
    <source>
        <dbReference type="EMBL" id="ARN22410.1"/>
    </source>
</evidence>
<name>A0A1W6LDT8_9BURK</name>
<sequence>MAHDGRRIAWTEVGAGETALLFLHGWCCDQSSWRHQMAAFADRFRCVSLDLAGHGRTSAIAPAETTLVAMASDVHLVREALGLVNVFLVGHSMGGPVAVEAARHNPDGVLGIVGVDTLTDARMYARRPEEEIATRLEPLEADLPGSIAGLVRMITLVDRNGAGVVDELTATMASVPPSVAIPSMRALLAWDIDERWPRAGVSVQAINSRALIPLIEELPRRERLTVRTMADVGHFPMLEDPDAFNAELSALLGELPWP</sequence>